<dbReference type="EMBL" id="AAVP02000043">
    <property type="protein sequence ID" value="EDK22951.1"/>
    <property type="molecule type" value="Genomic_DNA"/>
</dbReference>
<dbReference type="PaxDb" id="411460-RUMTOR_02809"/>
<evidence type="ECO:0000313" key="3">
    <source>
        <dbReference type="EMBL" id="EDK23024.1"/>
    </source>
</evidence>
<dbReference type="EMBL" id="AAVP02000034">
    <property type="protein sequence ID" value="EDK22985.1"/>
    <property type="molecule type" value="Genomic_DNA"/>
</dbReference>
<proteinExistence type="predicted"/>
<dbReference type="Proteomes" id="UP000003577">
    <property type="component" value="Unassembled WGS sequence"/>
</dbReference>
<protein>
    <submittedName>
        <fullName evidence="3">Uncharacterized protein</fullName>
    </submittedName>
</protein>
<organism evidence="3 4">
    <name type="scientific">[Ruminococcus] torques ATCC 27756</name>
    <dbReference type="NCBI Taxonomy" id="411460"/>
    <lineage>
        <taxon>Bacteria</taxon>
        <taxon>Bacillati</taxon>
        <taxon>Bacillota</taxon>
        <taxon>Clostridia</taxon>
        <taxon>Lachnospirales</taxon>
        <taxon>Lachnospiraceae</taxon>
        <taxon>Mediterraneibacter</taxon>
    </lineage>
</organism>
<comment type="caution">
    <text evidence="3">The sequence shown here is derived from an EMBL/GenBank/DDBJ whole genome shotgun (WGS) entry which is preliminary data.</text>
</comment>
<dbReference type="AlphaFoldDB" id="A5KRB7"/>
<dbReference type="EMBL" id="AAVP02000029">
    <property type="protein sequence ID" value="EDK23024.1"/>
    <property type="molecule type" value="Genomic_DNA"/>
</dbReference>
<accession>A5KRB7</accession>
<gene>
    <name evidence="3" type="ORF">RUMTOR_02809</name>
    <name evidence="2" type="ORF">RUMTOR_02855</name>
    <name evidence="1" type="ORF">RUMTOR_02887</name>
</gene>
<reference evidence="3 4" key="2">
    <citation type="submission" date="2007-04" db="EMBL/GenBank/DDBJ databases">
        <title>Draft genome sequence of Ruminococcus torques (ATCC 27756).</title>
        <authorList>
            <person name="Sudarsanam P."/>
            <person name="Ley R."/>
            <person name="Guruge J."/>
            <person name="Turnbaugh P.J."/>
            <person name="Mahowald M."/>
            <person name="Liep D."/>
            <person name="Gordon J."/>
        </authorList>
    </citation>
    <scope>NUCLEOTIDE SEQUENCE [LARGE SCALE GENOMIC DNA]</scope>
    <source>
        <strain evidence="3 4">ATCC 27756</strain>
    </source>
</reference>
<evidence type="ECO:0000313" key="1">
    <source>
        <dbReference type="EMBL" id="EDK22951.1"/>
    </source>
</evidence>
<dbReference type="HOGENOM" id="CLU_3405232_0_0_9"/>
<reference evidence="3 4" key="1">
    <citation type="submission" date="2007-03" db="EMBL/GenBank/DDBJ databases">
        <authorList>
            <person name="Fulton L."/>
            <person name="Clifton S."/>
            <person name="Fulton B."/>
            <person name="Xu J."/>
            <person name="Minx P."/>
            <person name="Pepin K.H."/>
            <person name="Johnson M."/>
            <person name="Thiruvilangam P."/>
            <person name="Bhonagiri V."/>
            <person name="Nash W.E."/>
            <person name="Mardis E.R."/>
            <person name="Wilson R.K."/>
        </authorList>
    </citation>
    <scope>NUCLEOTIDE SEQUENCE [LARGE SCALE GENOMIC DNA]</scope>
    <source>
        <strain evidence="3 4">ATCC 27756</strain>
    </source>
</reference>
<sequence>MNSQSGCEAQKPLVLSLMALHANASKIKIA</sequence>
<evidence type="ECO:0000313" key="2">
    <source>
        <dbReference type="EMBL" id="EDK22985.1"/>
    </source>
</evidence>
<name>A5KRB7_9FIRM</name>
<evidence type="ECO:0000313" key="4">
    <source>
        <dbReference type="Proteomes" id="UP000003577"/>
    </source>
</evidence>